<comment type="caution">
    <text evidence="12">The sequence shown here is derived from an EMBL/GenBank/DDBJ whole genome shotgun (WGS) entry which is preliminary data.</text>
</comment>
<sequence>MGFVSGFTGGVTLTLSLAYLSIVAHQRNRQEQCRALREQAIALQSLSDTIPPPRRLSRAEIAARERVVSIEGAKDRWNEEVENAVRWMQNMDWDEVRLGLEDRIATLWISLFGESVDAAQRAGDKLQPLAAEAKASAQEAKGTIASAAMGAFDRAKEAGGRLESTVQDKALDAKQAGKEALERVEAETVGKVAEAQGILGSAFARGRDMIRSAVGIAGEQAAAMSPASAPDTGTLNAVEKALRQRFEKPDAGLDRTAADVLKERYMPMDQRDNTVLRGV</sequence>
<keyword evidence="11" id="KW-0999">Mitochondrion inner membrane</keyword>
<keyword evidence="8" id="KW-0472">Membrane</keyword>
<dbReference type="EMBL" id="NJET01000036">
    <property type="protein sequence ID" value="PHH64110.1"/>
    <property type="molecule type" value="Genomic_DNA"/>
</dbReference>
<dbReference type="GO" id="GO:0061617">
    <property type="term" value="C:MICOS complex"/>
    <property type="evidence" value="ECO:0007669"/>
    <property type="project" value="UniProtKB-UniRule"/>
</dbReference>
<evidence type="ECO:0000256" key="3">
    <source>
        <dbReference type="ARBA" id="ARBA00009188"/>
    </source>
</evidence>
<protein>
    <recommendedName>
        <fullName evidence="4 11">MICOS complex subunit MIC12</fullName>
    </recommendedName>
    <alternativeName>
        <fullName evidence="10 11">Altered inheritance of mitochondria protein 5, mitochondrial</fullName>
    </alternativeName>
    <alternativeName>
        <fullName evidence="9 11">Found in mitochondrial proteome protein 51</fullName>
    </alternativeName>
</protein>
<evidence type="ECO:0000256" key="8">
    <source>
        <dbReference type="ARBA" id="ARBA00023136"/>
    </source>
</evidence>
<organism evidence="12 13">
    <name type="scientific">Ophiocordyceps australis</name>
    <dbReference type="NCBI Taxonomy" id="1399860"/>
    <lineage>
        <taxon>Eukaryota</taxon>
        <taxon>Fungi</taxon>
        <taxon>Dikarya</taxon>
        <taxon>Ascomycota</taxon>
        <taxon>Pezizomycotina</taxon>
        <taxon>Sordariomycetes</taxon>
        <taxon>Hypocreomycetidae</taxon>
        <taxon>Hypocreales</taxon>
        <taxon>Ophiocordycipitaceae</taxon>
        <taxon>Ophiocordyceps</taxon>
    </lineage>
</organism>
<keyword evidence="7 11" id="KW-0496">Mitochondrion</keyword>
<dbReference type="OrthoDB" id="4037694at2759"/>
<evidence type="ECO:0000256" key="11">
    <source>
        <dbReference type="RuleBase" id="RU363010"/>
    </source>
</evidence>
<dbReference type="InterPro" id="IPR031463">
    <property type="entry name" value="Mic12"/>
</dbReference>
<name>A0A2C5Y9I5_9HYPO</name>
<gene>
    <name evidence="12" type="ORF">CDD81_4985</name>
</gene>
<proteinExistence type="inferred from homology"/>
<dbReference type="Pfam" id="PF17050">
    <property type="entry name" value="AIM5"/>
    <property type="match status" value="1"/>
</dbReference>
<comment type="subcellular location">
    <subcellularLocation>
        <location evidence="2">Membrane</location>
    </subcellularLocation>
    <subcellularLocation>
        <location evidence="11">Mitochondrion inner membrane</location>
        <topology evidence="11">Single-pass membrane protein</topology>
    </subcellularLocation>
</comment>
<comment type="subunit">
    <text evidence="11">Component of the mitochondrial contact site and cristae organizing system (MICOS) complex.</text>
</comment>
<evidence type="ECO:0000256" key="5">
    <source>
        <dbReference type="ARBA" id="ARBA00022692"/>
    </source>
</evidence>
<comment type="similarity">
    <text evidence="3 11">Belongs to the MICOS complex subunit Mic12 family.</text>
</comment>
<dbReference type="AlphaFoldDB" id="A0A2C5Y9I5"/>
<evidence type="ECO:0000313" key="13">
    <source>
        <dbReference type="Proteomes" id="UP000226192"/>
    </source>
</evidence>
<evidence type="ECO:0000256" key="9">
    <source>
        <dbReference type="ARBA" id="ARBA00032159"/>
    </source>
</evidence>
<dbReference type="GO" id="GO:0042407">
    <property type="term" value="P:cristae formation"/>
    <property type="evidence" value="ECO:0007669"/>
    <property type="project" value="InterPro"/>
</dbReference>
<keyword evidence="6" id="KW-1133">Transmembrane helix</keyword>
<keyword evidence="5" id="KW-0812">Transmembrane</keyword>
<evidence type="ECO:0000256" key="4">
    <source>
        <dbReference type="ARBA" id="ARBA00018170"/>
    </source>
</evidence>
<evidence type="ECO:0000256" key="7">
    <source>
        <dbReference type="ARBA" id="ARBA00023128"/>
    </source>
</evidence>
<keyword evidence="13" id="KW-1185">Reference proteome</keyword>
<evidence type="ECO:0000256" key="2">
    <source>
        <dbReference type="ARBA" id="ARBA00004370"/>
    </source>
</evidence>
<evidence type="ECO:0000256" key="10">
    <source>
        <dbReference type="ARBA" id="ARBA00032985"/>
    </source>
</evidence>
<evidence type="ECO:0000313" key="12">
    <source>
        <dbReference type="EMBL" id="PHH64110.1"/>
    </source>
</evidence>
<dbReference type="GO" id="GO:0044284">
    <property type="term" value="C:mitochondrial crista junction"/>
    <property type="evidence" value="ECO:0007669"/>
    <property type="project" value="InterPro"/>
</dbReference>
<reference evidence="12 13" key="1">
    <citation type="submission" date="2017-06" db="EMBL/GenBank/DDBJ databases">
        <title>Ant-infecting Ophiocordyceps genomes reveal a high diversity of potential behavioral manipulation genes and a possible major role for enterotoxins.</title>
        <authorList>
            <person name="De Bekker C."/>
            <person name="Evans H.C."/>
            <person name="Brachmann A."/>
            <person name="Hughes D.P."/>
        </authorList>
    </citation>
    <scope>NUCLEOTIDE SEQUENCE [LARGE SCALE GENOMIC DNA]</scope>
    <source>
        <strain evidence="12 13">Map64</strain>
    </source>
</reference>
<evidence type="ECO:0000256" key="6">
    <source>
        <dbReference type="ARBA" id="ARBA00022989"/>
    </source>
</evidence>
<dbReference type="Proteomes" id="UP000226192">
    <property type="component" value="Unassembled WGS sequence"/>
</dbReference>
<comment type="function">
    <text evidence="1 11">Component of the MICOS complex, a large protein complex of the mitochondrial inner membrane that plays crucial roles in the maintenance of crista junctions, inner membrane architecture, and formation of contact sites to the outer membrane.</text>
</comment>
<evidence type="ECO:0000256" key="1">
    <source>
        <dbReference type="ARBA" id="ARBA00002689"/>
    </source>
</evidence>
<accession>A0A2C5Y9I5</accession>